<dbReference type="NCBIfam" id="NF009888">
    <property type="entry name" value="PRK13348.1"/>
    <property type="match status" value="1"/>
</dbReference>
<dbReference type="Pfam" id="PF00126">
    <property type="entry name" value="HTH_1"/>
    <property type="match status" value="1"/>
</dbReference>
<dbReference type="FunFam" id="1.10.10.10:FF:000456">
    <property type="entry name" value="LysR family transcriptional regulator ArgP"/>
    <property type="match status" value="1"/>
</dbReference>
<dbReference type="AlphaFoldDB" id="A0A495IK80"/>
<sequence length="316" mass="33523">MQTEQLETLAALVDEGTFDAAARKLHVTPSAVSQRVKAMEQQAGRVLVQRTTPVTLTEAGDVMLRFARQVALLEADTLRELGGGDDQAAGSDSPPGDRPPATRMPLAVNADSLATWFLASLAGLGDEIGVVFDLHREDQEHTTRLLRQGAVMAAVTSTREPVQGCVTSPLGAMRYRAVCSPGFRERWLGGGGEAGAGSDGGVSAGLLRARVVHFDRNDDLQEAFLRERLGAPGAGPRHCIPTSDDFARAVALGFGWGVLPEQQCLGLIASGALVELAPESPLDVPLYWQRWNLRSTLLDAVSAAVARGAAESLRPL</sequence>
<comment type="similarity">
    <text evidence="1">Belongs to the LysR transcriptional regulatory family.</text>
</comment>
<keyword evidence="2" id="KW-0678">Repressor</keyword>
<dbReference type="InterPro" id="IPR050176">
    <property type="entry name" value="LTTR"/>
</dbReference>
<evidence type="ECO:0000256" key="5">
    <source>
        <dbReference type="ARBA" id="ARBA00023159"/>
    </source>
</evidence>
<dbReference type="PANTHER" id="PTHR30579">
    <property type="entry name" value="TRANSCRIPTIONAL REGULATOR"/>
    <property type="match status" value="1"/>
</dbReference>
<feature type="domain" description="HTH lysR-type" evidence="9">
    <location>
        <begin position="1"/>
        <end position="57"/>
    </location>
</feature>
<keyword evidence="4" id="KW-0238">DNA-binding</keyword>
<dbReference type="Proteomes" id="UP000280008">
    <property type="component" value="Unassembled WGS sequence"/>
</dbReference>
<dbReference type="GO" id="GO:0003677">
    <property type="term" value="F:DNA binding"/>
    <property type="evidence" value="ECO:0007669"/>
    <property type="project" value="UniProtKB-KW"/>
</dbReference>
<gene>
    <name evidence="10" type="ORF">C8E83_2684</name>
</gene>
<evidence type="ECO:0000256" key="8">
    <source>
        <dbReference type="SAM" id="MobiDB-lite"/>
    </source>
</evidence>
<reference evidence="10 11" key="1">
    <citation type="submission" date="2018-10" db="EMBL/GenBank/DDBJ databases">
        <title>Sequencing the genomes of 1000 actinobacteria strains.</title>
        <authorList>
            <person name="Klenk H.-P."/>
        </authorList>
    </citation>
    <scope>NUCLEOTIDE SEQUENCE [LARGE SCALE GENOMIC DNA]</scope>
    <source>
        <strain evidence="10 11">DSM 17894</strain>
    </source>
</reference>
<dbReference type="Gene3D" id="1.10.10.10">
    <property type="entry name" value="Winged helix-like DNA-binding domain superfamily/Winged helix DNA-binding domain"/>
    <property type="match status" value="1"/>
</dbReference>
<evidence type="ECO:0000256" key="6">
    <source>
        <dbReference type="ARBA" id="ARBA00023163"/>
    </source>
</evidence>
<evidence type="ECO:0000259" key="9">
    <source>
        <dbReference type="PROSITE" id="PS50931"/>
    </source>
</evidence>
<organism evidence="10 11">
    <name type="scientific">Frondihabitans australicus</name>
    <dbReference type="NCBI Taxonomy" id="386892"/>
    <lineage>
        <taxon>Bacteria</taxon>
        <taxon>Bacillati</taxon>
        <taxon>Actinomycetota</taxon>
        <taxon>Actinomycetes</taxon>
        <taxon>Micrococcales</taxon>
        <taxon>Microbacteriaceae</taxon>
        <taxon>Frondihabitans</taxon>
    </lineage>
</organism>
<dbReference type="EMBL" id="RBKS01000001">
    <property type="protein sequence ID" value="RKR75536.1"/>
    <property type="molecule type" value="Genomic_DNA"/>
</dbReference>
<evidence type="ECO:0000256" key="7">
    <source>
        <dbReference type="ARBA" id="ARBA00074218"/>
    </source>
</evidence>
<dbReference type="NCBIfam" id="NF002964">
    <property type="entry name" value="PRK03635.1"/>
    <property type="match status" value="1"/>
</dbReference>
<feature type="region of interest" description="Disordered" evidence="8">
    <location>
        <begin position="81"/>
        <end position="103"/>
    </location>
</feature>
<evidence type="ECO:0000256" key="1">
    <source>
        <dbReference type="ARBA" id="ARBA00009437"/>
    </source>
</evidence>
<dbReference type="RefSeq" id="WP_211331700.1">
    <property type="nucleotide sequence ID" value="NZ_RBKS01000001.1"/>
</dbReference>
<dbReference type="GO" id="GO:0003700">
    <property type="term" value="F:DNA-binding transcription factor activity"/>
    <property type="evidence" value="ECO:0007669"/>
    <property type="project" value="InterPro"/>
</dbReference>
<dbReference type="NCBIfam" id="TIGR03298">
    <property type="entry name" value="argP"/>
    <property type="match status" value="1"/>
</dbReference>
<name>A0A495IK80_9MICO</name>
<keyword evidence="3" id="KW-0805">Transcription regulation</keyword>
<dbReference type="PROSITE" id="PS50931">
    <property type="entry name" value="HTH_LYSR"/>
    <property type="match status" value="1"/>
</dbReference>
<accession>A0A495IK80</accession>
<keyword evidence="6" id="KW-0804">Transcription</keyword>
<dbReference type="SUPFAM" id="SSF46785">
    <property type="entry name" value="Winged helix' DNA-binding domain"/>
    <property type="match status" value="1"/>
</dbReference>
<keyword evidence="11" id="KW-1185">Reference proteome</keyword>
<evidence type="ECO:0000256" key="4">
    <source>
        <dbReference type="ARBA" id="ARBA00023125"/>
    </source>
</evidence>
<comment type="caution">
    <text evidence="10">The sequence shown here is derived from an EMBL/GenBank/DDBJ whole genome shotgun (WGS) entry which is preliminary data.</text>
</comment>
<dbReference type="SUPFAM" id="SSF53850">
    <property type="entry name" value="Periplasmic binding protein-like II"/>
    <property type="match status" value="1"/>
</dbReference>
<dbReference type="InterPro" id="IPR036390">
    <property type="entry name" value="WH_DNA-bd_sf"/>
</dbReference>
<evidence type="ECO:0000256" key="2">
    <source>
        <dbReference type="ARBA" id="ARBA00022491"/>
    </source>
</evidence>
<evidence type="ECO:0000256" key="3">
    <source>
        <dbReference type="ARBA" id="ARBA00023015"/>
    </source>
</evidence>
<dbReference type="InterPro" id="IPR036388">
    <property type="entry name" value="WH-like_DNA-bd_sf"/>
</dbReference>
<evidence type="ECO:0000313" key="11">
    <source>
        <dbReference type="Proteomes" id="UP000280008"/>
    </source>
</evidence>
<evidence type="ECO:0000313" key="10">
    <source>
        <dbReference type="EMBL" id="RKR75536.1"/>
    </source>
</evidence>
<keyword evidence="5" id="KW-0010">Activator</keyword>
<dbReference type="Gene3D" id="3.40.190.290">
    <property type="match status" value="1"/>
</dbReference>
<dbReference type="InterPro" id="IPR005119">
    <property type="entry name" value="LysR_subst-bd"/>
</dbReference>
<protein>
    <recommendedName>
        <fullName evidence="7">HTH-type transcriptional regulator LysG</fullName>
    </recommendedName>
</protein>
<proteinExistence type="inferred from homology"/>
<dbReference type="Pfam" id="PF03466">
    <property type="entry name" value="LysR_substrate"/>
    <property type="match status" value="1"/>
</dbReference>
<dbReference type="InterPro" id="IPR000847">
    <property type="entry name" value="LysR_HTH_N"/>
</dbReference>
<dbReference type="PANTHER" id="PTHR30579:SF2">
    <property type="entry name" value="HTH-TYPE TRANSCRIPTIONAL REGULATOR ARGP"/>
    <property type="match status" value="1"/>
</dbReference>
<dbReference type="InterPro" id="IPR017685">
    <property type="entry name" value="ArgP"/>
</dbReference>